<evidence type="ECO:0000256" key="3">
    <source>
        <dbReference type="ARBA" id="ARBA00022692"/>
    </source>
</evidence>
<dbReference type="InterPro" id="IPR036397">
    <property type="entry name" value="RNaseH_sf"/>
</dbReference>
<dbReference type="FunFam" id="1.20.1560.10:FF:000004">
    <property type="entry name" value="ATP-binding cassette sub-family B member 7"/>
    <property type="match status" value="1"/>
</dbReference>
<dbReference type="GO" id="GO:0071897">
    <property type="term" value="P:DNA biosynthetic process"/>
    <property type="evidence" value="ECO:0007669"/>
    <property type="project" value="UniProtKB-ARBA"/>
</dbReference>
<feature type="domain" description="ABC transporter" evidence="15">
    <location>
        <begin position="2056"/>
        <end position="2290"/>
    </location>
</feature>
<dbReference type="PROSITE" id="PS50878">
    <property type="entry name" value="RT_POL"/>
    <property type="match status" value="1"/>
</dbReference>
<feature type="domain" description="RNase H type-1" evidence="14">
    <location>
        <begin position="1818"/>
        <end position="1953"/>
    </location>
</feature>
<feature type="domain" description="Reverse transcriptase" evidence="13">
    <location>
        <begin position="1339"/>
        <end position="1609"/>
    </location>
</feature>
<dbReference type="GO" id="GO:0016887">
    <property type="term" value="F:ATP hydrolysis activity"/>
    <property type="evidence" value="ECO:0007669"/>
    <property type="project" value="InterPro"/>
</dbReference>
<dbReference type="PROSITE" id="PS50929">
    <property type="entry name" value="ABC_TM1F"/>
    <property type="match status" value="1"/>
</dbReference>
<feature type="transmembrane region" description="Helical" evidence="12">
    <location>
        <begin position="140"/>
        <end position="161"/>
    </location>
</feature>
<evidence type="ECO:0000259" key="15">
    <source>
        <dbReference type="PROSITE" id="PS50893"/>
    </source>
</evidence>
<dbReference type="GO" id="GO:0005524">
    <property type="term" value="F:ATP binding"/>
    <property type="evidence" value="ECO:0007669"/>
    <property type="project" value="UniProtKB-KW"/>
</dbReference>
<evidence type="ECO:0000259" key="16">
    <source>
        <dbReference type="PROSITE" id="PS50929"/>
    </source>
</evidence>
<dbReference type="SUPFAM" id="SSF56219">
    <property type="entry name" value="DNase I-like"/>
    <property type="match status" value="1"/>
</dbReference>
<evidence type="ECO:0000256" key="11">
    <source>
        <dbReference type="SAM" id="MobiDB-lite"/>
    </source>
</evidence>
<dbReference type="Pfam" id="PF00005">
    <property type="entry name" value="ABC_tran"/>
    <property type="match status" value="1"/>
</dbReference>
<dbReference type="InterPro" id="IPR000477">
    <property type="entry name" value="RT_dom"/>
</dbReference>
<evidence type="ECO:0000256" key="9">
    <source>
        <dbReference type="ARBA" id="ARBA00042945"/>
    </source>
</evidence>
<evidence type="ECO:0000313" key="18">
    <source>
        <dbReference type="Proteomes" id="UP001153954"/>
    </source>
</evidence>
<accession>A0AAU9V9Y7</accession>
<dbReference type="CDD" id="cd09276">
    <property type="entry name" value="Rnase_HI_RT_non_LTR"/>
    <property type="match status" value="1"/>
</dbReference>
<feature type="transmembrane region" description="Helical" evidence="12">
    <location>
        <begin position="447"/>
        <end position="464"/>
    </location>
</feature>
<dbReference type="Proteomes" id="UP001153954">
    <property type="component" value="Unassembled WGS sequence"/>
</dbReference>
<keyword evidence="3 12" id="KW-0812">Transmembrane</keyword>
<dbReference type="InterPro" id="IPR036640">
    <property type="entry name" value="ABC1_TM_sf"/>
</dbReference>
<dbReference type="GO" id="GO:0006879">
    <property type="term" value="P:intracellular iron ion homeostasis"/>
    <property type="evidence" value="ECO:0007669"/>
    <property type="project" value="TreeGrafter"/>
</dbReference>
<name>A0AAU9V9Y7_EUPED</name>
<feature type="transmembrane region" description="Helical" evidence="12">
    <location>
        <begin position="263"/>
        <end position="289"/>
    </location>
</feature>
<evidence type="ECO:0000256" key="6">
    <source>
        <dbReference type="ARBA" id="ARBA00022989"/>
    </source>
</evidence>
<keyword evidence="4" id="KW-0547">Nucleotide-binding</keyword>
<dbReference type="GO" id="GO:0042575">
    <property type="term" value="C:DNA polymerase complex"/>
    <property type="evidence" value="ECO:0007669"/>
    <property type="project" value="UniProtKB-ARBA"/>
</dbReference>
<feature type="region of interest" description="Disordered" evidence="11">
    <location>
        <begin position="777"/>
        <end position="829"/>
    </location>
</feature>
<keyword evidence="5" id="KW-0067">ATP-binding</keyword>
<comment type="catalytic activity">
    <reaction evidence="10">
        <text>(glutathione)4[2Fe(III)-2S] cluster(in) + ATP + H2O = (glutathione)4[2Fe(III)-2S] cluster(out) + ADP + phosphate + H(+)</text>
        <dbReference type="Rhea" id="RHEA:67028"/>
        <dbReference type="ChEBI" id="CHEBI:15377"/>
        <dbReference type="ChEBI" id="CHEBI:15378"/>
        <dbReference type="ChEBI" id="CHEBI:30616"/>
        <dbReference type="ChEBI" id="CHEBI:43474"/>
        <dbReference type="ChEBI" id="CHEBI:167627"/>
        <dbReference type="ChEBI" id="CHEBI:456216"/>
    </reaction>
    <physiologicalReaction direction="left-to-right" evidence="10">
        <dbReference type="Rhea" id="RHEA:67029"/>
    </physiologicalReaction>
</comment>
<dbReference type="SUPFAM" id="SSF56672">
    <property type="entry name" value="DNA/RNA polymerases"/>
    <property type="match status" value="1"/>
</dbReference>
<dbReference type="InterPro" id="IPR027417">
    <property type="entry name" value="P-loop_NTPase"/>
</dbReference>
<comment type="caution">
    <text evidence="17">The sequence shown here is derived from an EMBL/GenBank/DDBJ whole genome shotgun (WGS) entry which is preliminary data.</text>
</comment>
<feature type="transmembrane region" description="Helical" evidence="12">
    <location>
        <begin position="380"/>
        <end position="402"/>
    </location>
</feature>
<feature type="transmembrane region" description="Helical" evidence="12">
    <location>
        <begin position="414"/>
        <end position="435"/>
    </location>
</feature>
<dbReference type="GO" id="GO:0004523">
    <property type="term" value="F:RNA-DNA hybrid ribonuclease activity"/>
    <property type="evidence" value="ECO:0007669"/>
    <property type="project" value="InterPro"/>
</dbReference>
<dbReference type="InterPro" id="IPR039421">
    <property type="entry name" value="Type_1_exporter"/>
</dbReference>
<gene>
    <name evidence="17" type="ORF">EEDITHA_LOCUS21001</name>
</gene>
<sequence>MAAALFINKKINKIFKSHVKFSKSFSTQKSVILNKPHFSLICKQCAVTSHYRYYSSSPPTKPGGQDAAKNVLAAVLANRPKTGKIPVGIQKRDCFHPGASVLDREDISLGDAKPVTGMDMLRGMMAYVWPKDNEMIRNRVVMSLSLLFGAKVMNVTVPFLFKYAVDEVNHLTTTPAGELLGMATVPQALGTSAFSLLVGYGIARATAAGFNELRNAVFAKVAQHSIRKLACNVFMHLHNLDLSFHLGRQTGALSKTIDRGSRAINFVLSAMVFNIVPTIFELTLVSMILGIKGGLAFAGVAFGCVGVYAAFTLAVTQWRTRFRVDMNRAENEAGNKAVDSLINYETVKYFNNESYELKKYDESLKKYEDASLKTASSLALLNFGQHAIFSAGLSAIMIMAANEIAKGHMSVGDLVMVNALVFQLSVPLGFLGSVYREVRQALLDMHTMFTLMTLTSSVAASTAAEKSSRKRTTDNSIIEPLSKRIITDPESGLGSESHIYKHPSLDNNCRKYGVEDFGPFIVHVSRIVDSPNSGVSLKPIRLGMFLFEGGVQHVKKDGIKQIGRNRLSVEFDSAKAANEFLDHGLLNKHKLKAEIPSYNVSRLGVVRGVPTDWTMEDFVNATEYKEGYGKIIKARRLNRKIKKDDGSSAWLPTQSVVLTFEGQSLPKKIFTYYTSLVVEVYQLPTIQCRKCLRFGHVQKACRSNARCYKCGQSHSGDSCNIPSDQVRCLLCTGRHFATDPICPEFDRQKRIKKIMSEQSISYMEASAQEPSVRRAYSDVAKTTFAQTQPQPVQNSPSSTNSISESTPQRTSYRKTVHTPSRARTPIPEGYDRYTHNEIIREPSSSLPNGCGLNSHRTLPDENLSELLIMLITNICAKFSDVLPDDAAPLLWNSRSIVPKKPDLFNLINAHSVSVAAISETWLRPGSHFRVPGFACLRDDRDDGRAGCALLIKRSFPFSVIPLPPHSQEINAVAACIANINFISIYIPDPKLSLIPELSTILFAVPPPLIILGDLNSHHSSWGSYFTDSFSPWLVDLFDDINVCVINDGSPTRRVYPGQNPKSAVDISACSPELSCLLNWNTLPHSFGSDHFPIIISKSSSVVPIPAPEPLLKYKLQEADWEKFSLYVECHLNVFDQNPSQNYLHFRNTLIEAANLFIPRKKSHSSKLSSPPWWDSECTSAVKERDRAEDIFNKSLNLDDFQALQRVTARTKRLLSKKKKRGWKGFCESLSPRTPPSLVWRNMKRFRGSLKPESLHSYDSSVWLEDFADSLAPPSVPCDFSLSVSSSNLTSFDEKFTFDELNMALAGLSDTSPGDDGIPYSFITKLNTSSLQYFLDILNDIFITGEIPDDWKCQIIIPILKSNKDPEKASSYRPIALSSTLGKILEHLIKNRLEWYLENNESLAKSQFGFRKGKSTMDSLNILTTDIRLSFSKKEHLVGCFLDVSAAYDSVNIPVLRAKMLELSVPVRIVHYICKLFMGRTIKIRNGGFLLPPRTLWQGIPQGSVLSPLLYSIYTYDLEQSVLPFCNILQYADDIALYTSSDCIDTATSRINEALSYLNVWLDEHGLSLSPSKSTVVVFSRSRFTPFANITYEGHPISNEHFAKFLGVFLDSKMTGVAHLNYVVNKCEKGINVLRALSGVWWGSHPYNQKLVYNSLIRSRIDYGSFILEPCNKTALKKFDTIQAKCLRTILGAMKSSPKNALQVECLDPPLFLRRQYLSDRYILRVMSCSSHPLIPRLESLSEEVLNNRYWHHKETPKIIKSFLKFKNLSAPIYRCNINPLFQSDYSSLMFTPRVILNFGVENDDPITNQNFTRLLSDWHDWIPVFTDASKLSPDGNVGAAVWIPKFNVTLSFKCPSQTSVFTGEAIALYEALLFADSHNFPKTIIFTDCRSCLQKICSNQFKMKIQLPLIFKIKELLFNCRQKGLDIVLTWIPGHSGITDNEMVDSWAKDATISGSEKHTAIYHTDLLPLANSQLRNDWQTLWDSSRLTKGRYYGDIQPLIPRKSWFFRFRKGGKQATSTICRLRLGHACTPVFLAKIREKEKAPKLSVDAKTASIEFKDVNFKYINGKPIFNNLTFSIPAGKKIGIVGGSGSGKSTMVRLLFRFFEPQSGQIKIGGQDIRDVDLTSLRKAIAIVPQDCVLFHDTILHNLHYGDLSKSEEAVYEASKMAELHDSVVTWPKGYQTQVGERGLKLSGGEKQRVAIARAILKDSPVVVFDEATSSLDSLTEHAILQALKAATVGRTSICIAHRLSTVADADEILVLENGTISERGKHSDLINKKSSLYYRLWEKQNRDANSVPKV</sequence>
<evidence type="ECO:0000256" key="10">
    <source>
        <dbReference type="ARBA" id="ARBA00048046"/>
    </source>
</evidence>
<dbReference type="CDD" id="cd18582">
    <property type="entry name" value="ABC_6TM_ATM1_ABCB7"/>
    <property type="match status" value="1"/>
</dbReference>
<dbReference type="Gene3D" id="3.60.10.10">
    <property type="entry name" value="Endonuclease/exonuclease/phosphatase"/>
    <property type="match status" value="1"/>
</dbReference>
<evidence type="ECO:0000256" key="2">
    <source>
        <dbReference type="ARBA" id="ARBA00022448"/>
    </source>
</evidence>
<dbReference type="Gene3D" id="3.40.50.300">
    <property type="entry name" value="P-loop containing nucleotide triphosphate hydrolases"/>
    <property type="match status" value="1"/>
</dbReference>
<protein>
    <recommendedName>
        <fullName evidence="8">Iron-sulfur clusters transporter ABCB7, mitochondrial</fullName>
    </recommendedName>
    <alternativeName>
        <fullName evidence="9">ATP-binding cassette sub-family B member 7, mitochondrial</fullName>
    </alternativeName>
</protein>
<dbReference type="SUPFAM" id="SSF90123">
    <property type="entry name" value="ABC transporter transmembrane region"/>
    <property type="match status" value="1"/>
</dbReference>
<dbReference type="InterPro" id="IPR036691">
    <property type="entry name" value="Endo/exonu/phosph_ase_sf"/>
</dbReference>
<dbReference type="SMART" id="SM00382">
    <property type="entry name" value="AAA"/>
    <property type="match status" value="1"/>
</dbReference>
<dbReference type="GO" id="GO:0003676">
    <property type="term" value="F:nucleic acid binding"/>
    <property type="evidence" value="ECO:0007669"/>
    <property type="project" value="InterPro"/>
</dbReference>
<dbReference type="SUPFAM" id="SSF52540">
    <property type="entry name" value="P-loop containing nucleoside triphosphate hydrolases"/>
    <property type="match status" value="1"/>
</dbReference>
<keyword evidence="7 12" id="KW-0472">Membrane</keyword>
<dbReference type="Pfam" id="PF00075">
    <property type="entry name" value="RNase_H"/>
    <property type="match status" value="1"/>
</dbReference>
<dbReference type="GO" id="GO:0140359">
    <property type="term" value="F:ABC-type transporter activity"/>
    <property type="evidence" value="ECO:0007669"/>
    <property type="project" value="InterPro"/>
</dbReference>
<dbReference type="InterPro" id="IPR003593">
    <property type="entry name" value="AAA+_ATPase"/>
</dbReference>
<feature type="domain" description="ABC transmembrane type-1" evidence="16">
    <location>
        <begin position="141"/>
        <end position="440"/>
    </location>
</feature>
<dbReference type="GO" id="GO:0005743">
    <property type="term" value="C:mitochondrial inner membrane"/>
    <property type="evidence" value="ECO:0007669"/>
    <property type="project" value="UniProtKB-SubCell"/>
</dbReference>
<dbReference type="PANTHER" id="PTHR24221:SF402">
    <property type="entry name" value="IRON-SULFUR CLUSTERS TRANSPORTER ABCB7, MITOCHONDRIAL"/>
    <property type="match status" value="1"/>
</dbReference>
<dbReference type="PROSITE" id="PS00211">
    <property type="entry name" value="ABC_TRANSPORTER_1"/>
    <property type="match status" value="1"/>
</dbReference>
<keyword evidence="18" id="KW-1185">Reference proteome</keyword>
<comment type="subcellular location">
    <subcellularLocation>
        <location evidence="1">Mitochondrion inner membrane</location>
        <topology evidence="1">Multi-pass membrane protein</topology>
    </subcellularLocation>
</comment>
<reference evidence="17" key="1">
    <citation type="submission" date="2022-03" db="EMBL/GenBank/DDBJ databases">
        <authorList>
            <person name="Tunstrom K."/>
        </authorList>
    </citation>
    <scope>NUCLEOTIDE SEQUENCE</scope>
</reference>
<feature type="compositionally biased region" description="Polar residues" evidence="11">
    <location>
        <begin position="783"/>
        <end position="793"/>
    </location>
</feature>
<proteinExistence type="predicted"/>
<keyword evidence="6 12" id="KW-1133">Transmembrane helix</keyword>
<dbReference type="Pfam" id="PF14529">
    <property type="entry name" value="Exo_endo_phos_2"/>
    <property type="match status" value="1"/>
</dbReference>
<dbReference type="FunFam" id="3.40.50.300:FF:000186">
    <property type="entry name" value="ATP-binding cassette sub-family B member 7, mitochondrial"/>
    <property type="match status" value="1"/>
</dbReference>
<keyword evidence="2" id="KW-0813">Transport</keyword>
<dbReference type="InterPro" id="IPR043502">
    <property type="entry name" value="DNA/RNA_pol_sf"/>
</dbReference>
<dbReference type="InterPro" id="IPR005135">
    <property type="entry name" value="Endo/exonuclease/phosphatase"/>
</dbReference>
<dbReference type="InterPro" id="IPR002156">
    <property type="entry name" value="RNaseH_domain"/>
</dbReference>
<dbReference type="PROSITE" id="PS50893">
    <property type="entry name" value="ABC_TRANSPORTER_2"/>
    <property type="match status" value="1"/>
</dbReference>
<dbReference type="SUPFAM" id="SSF53098">
    <property type="entry name" value="Ribonuclease H-like"/>
    <property type="match status" value="1"/>
</dbReference>
<evidence type="ECO:0000256" key="4">
    <source>
        <dbReference type="ARBA" id="ARBA00022741"/>
    </source>
</evidence>
<evidence type="ECO:0000256" key="12">
    <source>
        <dbReference type="SAM" id="Phobius"/>
    </source>
</evidence>
<dbReference type="Gene3D" id="1.20.1560.10">
    <property type="entry name" value="ABC transporter type 1, transmembrane domain"/>
    <property type="match status" value="1"/>
</dbReference>
<evidence type="ECO:0000259" key="13">
    <source>
        <dbReference type="PROSITE" id="PS50878"/>
    </source>
</evidence>
<dbReference type="InterPro" id="IPR011527">
    <property type="entry name" value="ABC1_TM_dom"/>
</dbReference>
<dbReference type="Pfam" id="PF00664">
    <property type="entry name" value="ABC_membrane"/>
    <property type="match status" value="1"/>
</dbReference>
<evidence type="ECO:0000313" key="17">
    <source>
        <dbReference type="EMBL" id="CAH2106924.1"/>
    </source>
</evidence>
<dbReference type="Gene3D" id="3.30.420.10">
    <property type="entry name" value="Ribonuclease H-like superfamily/Ribonuclease H"/>
    <property type="match status" value="1"/>
</dbReference>
<evidence type="ECO:0000256" key="5">
    <source>
        <dbReference type="ARBA" id="ARBA00022840"/>
    </source>
</evidence>
<dbReference type="EMBL" id="CAKOGL010000030">
    <property type="protein sequence ID" value="CAH2106924.1"/>
    <property type="molecule type" value="Genomic_DNA"/>
</dbReference>
<dbReference type="Pfam" id="PF00078">
    <property type="entry name" value="RVT_1"/>
    <property type="match status" value="1"/>
</dbReference>
<feature type="compositionally biased region" description="Low complexity" evidence="11">
    <location>
        <begin position="794"/>
        <end position="807"/>
    </location>
</feature>
<dbReference type="PROSITE" id="PS50879">
    <property type="entry name" value="RNASE_H_1"/>
    <property type="match status" value="1"/>
</dbReference>
<evidence type="ECO:0000259" key="14">
    <source>
        <dbReference type="PROSITE" id="PS50879"/>
    </source>
</evidence>
<dbReference type="InterPro" id="IPR012337">
    <property type="entry name" value="RNaseH-like_sf"/>
</dbReference>
<dbReference type="InterPro" id="IPR003439">
    <property type="entry name" value="ABC_transporter-like_ATP-bd"/>
</dbReference>
<feature type="transmembrane region" description="Helical" evidence="12">
    <location>
        <begin position="295"/>
        <end position="316"/>
    </location>
</feature>
<dbReference type="PANTHER" id="PTHR24221">
    <property type="entry name" value="ATP-BINDING CASSETTE SUB-FAMILY B"/>
    <property type="match status" value="1"/>
</dbReference>
<evidence type="ECO:0000256" key="1">
    <source>
        <dbReference type="ARBA" id="ARBA00004448"/>
    </source>
</evidence>
<feature type="transmembrane region" description="Helical" evidence="12">
    <location>
        <begin position="181"/>
        <end position="203"/>
    </location>
</feature>
<evidence type="ECO:0000256" key="8">
    <source>
        <dbReference type="ARBA" id="ARBA00041016"/>
    </source>
</evidence>
<evidence type="ECO:0000256" key="7">
    <source>
        <dbReference type="ARBA" id="ARBA00023136"/>
    </source>
</evidence>
<organism evidence="17 18">
    <name type="scientific">Euphydryas editha</name>
    <name type="common">Edith's checkerspot</name>
    <dbReference type="NCBI Taxonomy" id="104508"/>
    <lineage>
        <taxon>Eukaryota</taxon>
        <taxon>Metazoa</taxon>
        <taxon>Ecdysozoa</taxon>
        <taxon>Arthropoda</taxon>
        <taxon>Hexapoda</taxon>
        <taxon>Insecta</taxon>
        <taxon>Pterygota</taxon>
        <taxon>Neoptera</taxon>
        <taxon>Endopterygota</taxon>
        <taxon>Lepidoptera</taxon>
        <taxon>Glossata</taxon>
        <taxon>Ditrysia</taxon>
        <taxon>Papilionoidea</taxon>
        <taxon>Nymphalidae</taxon>
        <taxon>Nymphalinae</taxon>
        <taxon>Euphydryas</taxon>
    </lineage>
</organism>
<dbReference type="CDD" id="cd01650">
    <property type="entry name" value="RT_nLTR_like"/>
    <property type="match status" value="1"/>
</dbReference>
<dbReference type="InterPro" id="IPR017871">
    <property type="entry name" value="ABC_transporter-like_CS"/>
</dbReference>